<name>A0ABS7AEZ3_9PROT</name>
<keyword evidence="2" id="KW-0540">Nuclease</keyword>
<feature type="domain" description="Restriction endonuclease type IV Mrr" evidence="1">
    <location>
        <begin position="7"/>
        <end position="119"/>
    </location>
</feature>
<dbReference type="PANTHER" id="PTHR30015">
    <property type="entry name" value="MRR RESTRICTION SYSTEM PROTEIN"/>
    <property type="match status" value="1"/>
</dbReference>
<dbReference type="GO" id="GO:0004519">
    <property type="term" value="F:endonuclease activity"/>
    <property type="evidence" value="ECO:0007669"/>
    <property type="project" value="UniProtKB-KW"/>
</dbReference>
<reference evidence="2 3" key="1">
    <citation type="submission" date="2021-07" db="EMBL/GenBank/DDBJ databases">
        <authorList>
            <person name="So Y."/>
        </authorList>
    </citation>
    <scope>NUCLEOTIDE SEQUENCE [LARGE SCALE GENOMIC DNA]</scope>
    <source>
        <strain evidence="2 3">HJA6</strain>
    </source>
</reference>
<dbReference type="Pfam" id="PF04471">
    <property type="entry name" value="Mrr_cat"/>
    <property type="match status" value="1"/>
</dbReference>
<dbReference type="InterPro" id="IPR052906">
    <property type="entry name" value="Type_IV_Methyl-Rstrct_Enzyme"/>
</dbReference>
<keyword evidence="2" id="KW-0255">Endonuclease</keyword>
<sequence>MDKKRKSVAWREYQEKVADLFRRMGCDAAVEETLEGARGKHEIDVVVRTTMAGLPIIWIVECKYWKTAVPKAQVLTLVQIAQDVGADRAFLLSEKGFQAGAVAVVRRANVSLTSLNELMAAAADSIADASIRQSLQVVKGIEDELRTVMFEQRPRNPPPPLLDETITLLGTCFEVTMAAMATMMLRFPVRLPQILTQTSPDRTSEPAEVAAAIVSTLAAIRPRFSALKAALSAARNLGFTNSTELARRVRELLAVGDTLLAEVDVGDAEEAKLRRALDVMSAIGDVLQALREIPSERAFSAVSAPRGDLLDGVYLWLADPARTANRWNELKASTERAIAKLEEATRTLSPSSAGPP</sequence>
<proteinExistence type="predicted"/>
<dbReference type="Gene3D" id="3.40.1350.10">
    <property type="match status" value="1"/>
</dbReference>
<evidence type="ECO:0000313" key="2">
    <source>
        <dbReference type="EMBL" id="MBW6400872.1"/>
    </source>
</evidence>
<dbReference type="PANTHER" id="PTHR30015:SF7">
    <property type="entry name" value="TYPE IV METHYL-DIRECTED RESTRICTION ENZYME ECOKMRR"/>
    <property type="match status" value="1"/>
</dbReference>
<evidence type="ECO:0000259" key="1">
    <source>
        <dbReference type="Pfam" id="PF04471"/>
    </source>
</evidence>
<dbReference type="InterPro" id="IPR007560">
    <property type="entry name" value="Restrct_endonuc_IV_Mrr"/>
</dbReference>
<dbReference type="EMBL" id="JAHYBZ010000009">
    <property type="protein sequence ID" value="MBW6400872.1"/>
    <property type="molecule type" value="Genomic_DNA"/>
</dbReference>
<keyword evidence="3" id="KW-1185">Reference proteome</keyword>
<evidence type="ECO:0000313" key="3">
    <source>
        <dbReference type="Proteomes" id="UP001196565"/>
    </source>
</evidence>
<dbReference type="SUPFAM" id="SSF52980">
    <property type="entry name" value="Restriction endonuclease-like"/>
    <property type="match status" value="1"/>
</dbReference>
<comment type="caution">
    <text evidence="2">The sequence shown here is derived from an EMBL/GenBank/DDBJ whole genome shotgun (WGS) entry which is preliminary data.</text>
</comment>
<accession>A0ABS7AEZ3</accession>
<dbReference type="InterPro" id="IPR011335">
    <property type="entry name" value="Restrct_endonuc-II-like"/>
</dbReference>
<organism evidence="2 3">
    <name type="scientific">Roseomonas alba</name>
    <dbReference type="NCBI Taxonomy" id="2846776"/>
    <lineage>
        <taxon>Bacteria</taxon>
        <taxon>Pseudomonadati</taxon>
        <taxon>Pseudomonadota</taxon>
        <taxon>Alphaproteobacteria</taxon>
        <taxon>Acetobacterales</taxon>
        <taxon>Roseomonadaceae</taxon>
        <taxon>Roseomonas</taxon>
    </lineage>
</organism>
<protein>
    <submittedName>
        <fullName evidence="2">Restriction endonuclease</fullName>
    </submittedName>
</protein>
<gene>
    <name evidence="2" type="ORF">KPL78_23635</name>
</gene>
<dbReference type="InterPro" id="IPR011856">
    <property type="entry name" value="tRNA_endonuc-like_dom_sf"/>
</dbReference>
<keyword evidence="2" id="KW-0378">Hydrolase</keyword>
<dbReference type="Proteomes" id="UP001196565">
    <property type="component" value="Unassembled WGS sequence"/>
</dbReference>